<dbReference type="GO" id="GO:0005576">
    <property type="term" value="C:extracellular region"/>
    <property type="evidence" value="ECO:0007669"/>
    <property type="project" value="UniProtKB-SubCell"/>
</dbReference>
<dbReference type="EMBL" id="ML977629">
    <property type="protein sequence ID" value="KAF1996144.1"/>
    <property type="molecule type" value="Genomic_DNA"/>
</dbReference>
<evidence type="ECO:0000256" key="4">
    <source>
        <dbReference type="ARBA" id="ARBA00022475"/>
    </source>
</evidence>
<keyword evidence="5" id="KW-0964">Secreted</keyword>
<evidence type="ECO:0000256" key="5">
    <source>
        <dbReference type="ARBA" id="ARBA00022525"/>
    </source>
</evidence>
<evidence type="ECO:0000256" key="16">
    <source>
        <dbReference type="SAM" id="SignalP"/>
    </source>
</evidence>
<gene>
    <name evidence="18" type="ORF">P154DRAFT_525854</name>
</gene>
<keyword evidence="6 15" id="KW-0349">Heme</keyword>
<evidence type="ECO:0000313" key="19">
    <source>
        <dbReference type="Proteomes" id="UP000799779"/>
    </source>
</evidence>
<dbReference type="GO" id="GO:0046872">
    <property type="term" value="F:metal ion binding"/>
    <property type="evidence" value="ECO:0007669"/>
    <property type="project" value="UniProtKB-UniRule"/>
</dbReference>
<keyword evidence="19" id="KW-1185">Reference proteome</keyword>
<feature type="disulfide bond" evidence="15">
    <location>
        <begin position="49"/>
        <end position="82"/>
    </location>
</feature>
<evidence type="ECO:0000256" key="8">
    <source>
        <dbReference type="ARBA" id="ARBA00022723"/>
    </source>
</evidence>
<name>A0A6A5W5D3_9PLEO</name>
<keyword evidence="7" id="KW-0336">GPI-anchor</keyword>
<protein>
    <recommendedName>
        <fullName evidence="17">CFEM domain-containing protein</fullName>
    </recommendedName>
</protein>
<evidence type="ECO:0000256" key="13">
    <source>
        <dbReference type="ARBA" id="ARBA00023180"/>
    </source>
</evidence>
<keyword evidence="14" id="KW-0449">Lipoprotein</keyword>
<sequence length="186" mass="17145">MRFSTVAFLGALSSVALAQSLLDQLPKCAQVCFGSNFGGCQTLDIGCICGNAALIAELSCCVSKGCTAKEADATIKFAAGLCQANGISVPSAASCAASSGASSTPAPASSSSGSGVAASSAAGSTTAAGSSASSAVTSAAKSVSSASPSAAAAGTSGSTGAAALHTAGTGMGMGMGLAMAGLLVAL</sequence>
<dbReference type="Proteomes" id="UP000799779">
    <property type="component" value="Unassembled WGS sequence"/>
</dbReference>
<keyword evidence="12 15" id="KW-1015">Disulfide bond</keyword>
<organism evidence="18 19">
    <name type="scientific">Amniculicola lignicola CBS 123094</name>
    <dbReference type="NCBI Taxonomy" id="1392246"/>
    <lineage>
        <taxon>Eukaryota</taxon>
        <taxon>Fungi</taxon>
        <taxon>Dikarya</taxon>
        <taxon>Ascomycota</taxon>
        <taxon>Pezizomycotina</taxon>
        <taxon>Dothideomycetes</taxon>
        <taxon>Pleosporomycetidae</taxon>
        <taxon>Pleosporales</taxon>
        <taxon>Amniculicolaceae</taxon>
        <taxon>Amniculicola</taxon>
    </lineage>
</organism>
<evidence type="ECO:0000259" key="17">
    <source>
        <dbReference type="PROSITE" id="PS52012"/>
    </source>
</evidence>
<evidence type="ECO:0000313" key="18">
    <source>
        <dbReference type="EMBL" id="KAF1996144.1"/>
    </source>
</evidence>
<accession>A0A6A5W5D3</accession>
<keyword evidence="4" id="KW-1003">Cell membrane</keyword>
<comment type="similarity">
    <text evidence="3">Belongs to the RBT5 family.</text>
</comment>
<evidence type="ECO:0000256" key="7">
    <source>
        <dbReference type="ARBA" id="ARBA00022622"/>
    </source>
</evidence>
<evidence type="ECO:0000256" key="15">
    <source>
        <dbReference type="PROSITE-ProRule" id="PRU01356"/>
    </source>
</evidence>
<feature type="disulfide bond" evidence="15">
    <location>
        <begin position="40"/>
        <end position="47"/>
    </location>
</feature>
<dbReference type="OrthoDB" id="3065412at2759"/>
<evidence type="ECO:0000256" key="14">
    <source>
        <dbReference type="ARBA" id="ARBA00023288"/>
    </source>
</evidence>
<keyword evidence="13" id="KW-0325">Glycoprotein</keyword>
<evidence type="ECO:0000256" key="2">
    <source>
        <dbReference type="ARBA" id="ARBA00004613"/>
    </source>
</evidence>
<dbReference type="InterPro" id="IPR051735">
    <property type="entry name" value="CFEM_domain"/>
</dbReference>
<dbReference type="PANTHER" id="PTHR37928">
    <property type="entry name" value="CFEM DOMAIN PROTEIN (AFU_ORTHOLOGUE AFUA_6G14090)"/>
    <property type="match status" value="1"/>
</dbReference>
<reference evidence="18" key="1">
    <citation type="journal article" date="2020" name="Stud. Mycol.">
        <title>101 Dothideomycetes genomes: a test case for predicting lifestyles and emergence of pathogens.</title>
        <authorList>
            <person name="Haridas S."/>
            <person name="Albert R."/>
            <person name="Binder M."/>
            <person name="Bloem J."/>
            <person name="Labutti K."/>
            <person name="Salamov A."/>
            <person name="Andreopoulos B."/>
            <person name="Baker S."/>
            <person name="Barry K."/>
            <person name="Bills G."/>
            <person name="Bluhm B."/>
            <person name="Cannon C."/>
            <person name="Castanera R."/>
            <person name="Culley D."/>
            <person name="Daum C."/>
            <person name="Ezra D."/>
            <person name="Gonzalez J."/>
            <person name="Henrissat B."/>
            <person name="Kuo A."/>
            <person name="Liang C."/>
            <person name="Lipzen A."/>
            <person name="Lutzoni F."/>
            <person name="Magnuson J."/>
            <person name="Mondo S."/>
            <person name="Nolan M."/>
            <person name="Ohm R."/>
            <person name="Pangilinan J."/>
            <person name="Park H.-J."/>
            <person name="Ramirez L."/>
            <person name="Alfaro M."/>
            <person name="Sun H."/>
            <person name="Tritt A."/>
            <person name="Yoshinaga Y."/>
            <person name="Zwiers L.-H."/>
            <person name="Turgeon B."/>
            <person name="Goodwin S."/>
            <person name="Spatafora J."/>
            <person name="Crous P."/>
            <person name="Grigoriev I."/>
        </authorList>
    </citation>
    <scope>NUCLEOTIDE SEQUENCE</scope>
    <source>
        <strain evidence="18">CBS 123094</strain>
    </source>
</reference>
<comment type="caution">
    <text evidence="15">Lacks conserved residue(s) required for the propagation of feature annotation.</text>
</comment>
<dbReference type="GO" id="GO:0005886">
    <property type="term" value="C:plasma membrane"/>
    <property type="evidence" value="ECO:0007669"/>
    <property type="project" value="UniProtKB-SubCell"/>
</dbReference>
<dbReference type="GO" id="GO:0098552">
    <property type="term" value="C:side of membrane"/>
    <property type="evidence" value="ECO:0007669"/>
    <property type="project" value="UniProtKB-KW"/>
</dbReference>
<dbReference type="SMART" id="SM00747">
    <property type="entry name" value="CFEM"/>
    <property type="match status" value="1"/>
</dbReference>
<keyword evidence="10 15" id="KW-0408">Iron</keyword>
<evidence type="ECO:0000256" key="1">
    <source>
        <dbReference type="ARBA" id="ARBA00004609"/>
    </source>
</evidence>
<feature type="signal peptide" evidence="16">
    <location>
        <begin position="1"/>
        <end position="18"/>
    </location>
</feature>
<dbReference type="PANTHER" id="PTHR37928:SF2">
    <property type="entry name" value="GPI ANCHORED CFEM DOMAIN PROTEIN (AFU_ORTHOLOGUE AFUA_6G10580)"/>
    <property type="match status" value="1"/>
</dbReference>
<evidence type="ECO:0000256" key="6">
    <source>
        <dbReference type="ARBA" id="ARBA00022617"/>
    </source>
</evidence>
<proteinExistence type="inferred from homology"/>
<keyword evidence="11" id="KW-0472">Membrane</keyword>
<keyword evidence="8 15" id="KW-0479">Metal-binding</keyword>
<evidence type="ECO:0000256" key="12">
    <source>
        <dbReference type="ARBA" id="ARBA00023157"/>
    </source>
</evidence>
<feature type="domain" description="CFEM" evidence="17">
    <location>
        <begin position="1"/>
        <end position="109"/>
    </location>
</feature>
<dbReference type="AlphaFoldDB" id="A0A6A5W5D3"/>
<evidence type="ECO:0000256" key="10">
    <source>
        <dbReference type="ARBA" id="ARBA00023004"/>
    </source>
</evidence>
<dbReference type="PROSITE" id="PS52012">
    <property type="entry name" value="CFEM"/>
    <property type="match status" value="1"/>
</dbReference>
<feature type="binding site" description="axial binding residue" evidence="15">
    <location>
        <position position="44"/>
    </location>
    <ligand>
        <name>heme</name>
        <dbReference type="ChEBI" id="CHEBI:30413"/>
    </ligand>
    <ligandPart>
        <name>Fe</name>
        <dbReference type="ChEBI" id="CHEBI:18248"/>
    </ligandPart>
</feature>
<evidence type="ECO:0000256" key="11">
    <source>
        <dbReference type="ARBA" id="ARBA00023136"/>
    </source>
</evidence>
<feature type="chain" id="PRO_5025565940" description="CFEM domain-containing protein" evidence="16">
    <location>
        <begin position="19"/>
        <end position="186"/>
    </location>
</feature>
<dbReference type="InterPro" id="IPR008427">
    <property type="entry name" value="Extracellular_membr_CFEM_dom"/>
</dbReference>
<evidence type="ECO:0000256" key="3">
    <source>
        <dbReference type="ARBA" id="ARBA00010031"/>
    </source>
</evidence>
<keyword evidence="9 16" id="KW-0732">Signal</keyword>
<dbReference type="Pfam" id="PF05730">
    <property type="entry name" value="CFEM"/>
    <property type="match status" value="1"/>
</dbReference>
<comment type="subcellular location">
    <subcellularLocation>
        <location evidence="1">Cell membrane</location>
        <topology evidence="1">Lipid-anchor</topology>
        <topology evidence="1">GPI-anchor</topology>
    </subcellularLocation>
    <subcellularLocation>
        <location evidence="2">Secreted</location>
    </subcellularLocation>
</comment>
<evidence type="ECO:0000256" key="9">
    <source>
        <dbReference type="ARBA" id="ARBA00022729"/>
    </source>
</evidence>